<evidence type="ECO:0000313" key="2">
    <source>
        <dbReference type="Proteomes" id="UP001548590"/>
    </source>
</evidence>
<dbReference type="RefSeq" id="WP_345927367.1">
    <property type="nucleotide sequence ID" value="NZ_JBDIVF010000004.1"/>
</dbReference>
<accession>A0ABV2CUC5</accession>
<reference evidence="1 2" key="1">
    <citation type="submission" date="2024-07" db="EMBL/GenBank/DDBJ databases">
        <title>Uliginosibacterium paludis KCTC:42655.</title>
        <authorList>
            <person name="Kim M.K."/>
        </authorList>
    </citation>
    <scope>NUCLEOTIDE SEQUENCE [LARGE SCALE GENOMIC DNA]</scope>
    <source>
        <strain evidence="1 2">KCTC 42655</strain>
    </source>
</reference>
<dbReference type="Proteomes" id="UP001548590">
    <property type="component" value="Unassembled WGS sequence"/>
</dbReference>
<protein>
    <recommendedName>
        <fullName evidence="3">DUF4265 domain-containing protein</fullName>
    </recommendedName>
</protein>
<dbReference type="EMBL" id="JBEWLZ010000012">
    <property type="protein sequence ID" value="MET1491511.1"/>
    <property type="molecule type" value="Genomic_DNA"/>
</dbReference>
<proteinExistence type="predicted"/>
<gene>
    <name evidence="1" type="ORF">ABVT11_16855</name>
</gene>
<evidence type="ECO:0008006" key="3">
    <source>
        <dbReference type="Google" id="ProtNLM"/>
    </source>
</evidence>
<evidence type="ECO:0000313" key="1">
    <source>
        <dbReference type="EMBL" id="MET1491511.1"/>
    </source>
</evidence>
<name>A0ABV2CUC5_9RHOO</name>
<comment type="caution">
    <text evidence="1">The sequence shown here is derived from an EMBL/GenBank/DDBJ whole genome shotgun (WGS) entry which is preliminary data.</text>
</comment>
<keyword evidence="2" id="KW-1185">Reference proteome</keyword>
<organism evidence="1 2">
    <name type="scientific">Uliginosibacterium paludis</name>
    <dbReference type="NCBI Taxonomy" id="1615952"/>
    <lineage>
        <taxon>Bacteria</taxon>
        <taxon>Pseudomonadati</taxon>
        <taxon>Pseudomonadota</taxon>
        <taxon>Betaproteobacteria</taxon>
        <taxon>Rhodocyclales</taxon>
        <taxon>Zoogloeaceae</taxon>
        <taxon>Uliginosibacterium</taxon>
    </lineage>
</organism>
<sequence length="140" mass="15939">MVTVKLADVLYGFEFSCFDGPFEAMAYVCRETGAVYCTSEDESFESDLPPDLEISDRYVALPSKNDLDLGRSLALSFIEKAAPSDYEAVLGFFRKRGAYAKLKELLERKGLLNQWYEFERASIESALRQWCQENGFEIVT</sequence>